<keyword evidence="5" id="KW-0378">Hydrolase</keyword>
<comment type="caution">
    <text evidence="9">The sequence shown here is derived from an EMBL/GenBank/DDBJ whole genome shotgun (WGS) entry which is preliminary data.</text>
</comment>
<dbReference type="EMBL" id="JBHTBH010000006">
    <property type="protein sequence ID" value="MFC7328772.1"/>
    <property type="molecule type" value="Genomic_DNA"/>
</dbReference>
<dbReference type="SUPFAM" id="SSF50993">
    <property type="entry name" value="Peptidase/esterase 'gauge' domain"/>
    <property type="match status" value="1"/>
</dbReference>
<dbReference type="PROSITE" id="PS00708">
    <property type="entry name" value="PRO_ENDOPEP_SER"/>
    <property type="match status" value="1"/>
</dbReference>
<feature type="domain" description="Peptidase S9A N-terminal" evidence="8">
    <location>
        <begin position="15"/>
        <end position="421"/>
    </location>
</feature>
<feature type="domain" description="Peptidase S9 prolyl oligopeptidase catalytic" evidence="7">
    <location>
        <begin position="480"/>
        <end position="694"/>
    </location>
</feature>
<evidence type="ECO:0000256" key="4">
    <source>
        <dbReference type="ARBA" id="ARBA00022670"/>
    </source>
</evidence>
<dbReference type="EC" id="3.4.21.26" evidence="3"/>
<dbReference type="Proteomes" id="UP001596540">
    <property type="component" value="Unassembled WGS sequence"/>
</dbReference>
<name>A0ABW2KI17_9ACTN</name>
<dbReference type="InterPro" id="IPR029058">
    <property type="entry name" value="AB_hydrolase_fold"/>
</dbReference>
<comment type="catalytic activity">
    <reaction evidence="1">
        <text>Hydrolysis of Pro-|-Xaa &gt;&gt; Ala-|-Xaa in oligopeptides.</text>
        <dbReference type="EC" id="3.4.21.26"/>
    </reaction>
</comment>
<accession>A0ABW2KI17</accession>
<reference evidence="10" key="1">
    <citation type="journal article" date="2019" name="Int. J. Syst. Evol. Microbiol.">
        <title>The Global Catalogue of Microorganisms (GCM) 10K type strain sequencing project: providing services to taxonomists for standard genome sequencing and annotation.</title>
        <authorList>
            <consortium name="The Broad Institute Genomics Platform"/>
            <consortium name="The Broad Institute Genome Sequencing Center for Infectious Disease"/>
            <person name="Wu L."/>
            <person name="Ma J."/>
        </authorList>
    </citation>
    <scope>NUCLEOTIDE SEQUENCE [LARGE SCALE GENOMIC DNA]</scope>
    <source>
        <strain evidence="10">CGMCC 4.7382</strain>
    </source>
</reference>
<dbReference type="RefSeq" id="WP_379871432.1">
    <property type="nucleotide sequence ID" value="NZ_JBHTBH010000006.1"/>
</dbReference>
<sequence length="708" mass="77748">MPHRRYPAAERLPLTENLHGHDVADPYRWLEEADARRTKEWSDGQDALFSEVAGELTGREWFAARVQGLMGAGFVGAPVWRGDRRFFTRRTADQEHGVLYTVDPADGAERVLVDPTALDPSGATTLDSWRPDRSGRLLAYQISEGGDEESRLRVMDVATGEIVDGPIDRCRYSPIAWLPDGEAFYYVRRLPPGQVPEGEEQYHRRVYLHRVGTPAEDDVLVFGTGRDKTEYYGVAVSRDGRWLLLTATKGTASRNDAWIADLHETGPERPRLKVIQEGVDSEVSPYVGRDGRLYLFTDHQAPRGRLCVTSPQRPEHEHWRTLVETDPDAVLSDFAILDGDRLETPLLLVGWRRHAVSEVTVHDLATGERRGAVPLPGLGSIGGLAERPEGGHEAWFTYTDHTSPVHVYRYDALEGRVTSWAAAPGSVPRPDVRTEQVTYTSHDGTAVRMLVVSPAAAASGPRPTILYGYGGFSVSLTPGFSATALAWVRAGGVYAIANLRGGLEEGEEWHRGGMLRNKQNVFDDFAAAAEHLIATGVTASDRLAIMGGSNGGLLVGASITQRPDLYAAAVCSAPLLDMVRYERFGLGQLWNVEYGSAEDPEALGWLLAYSPYHNVSEGVRYPATLFTVFDNDTRVDPLHARKMCAALQHATSAGPEERPIVLRREAEVGHSSRSVSRSVRLSADQLAFLARYTGLEIPVETGPGKAAE</sequence>
<dbReference type="InterPro" id="IPR002470">
    <property type="entry name" value="Peptidase_S9A"/>
</dbReference>
<dbReference type="Pfam" id="PF00326">
    <property type="entry name" value="Peptidase_S9"/>
    <property type="match status" value="1"/>
</dbReference>
<evidence type="ECO:0000256" key="5">
    <source>
        <dbReference type="ARBA" id="ARBA00022801"/>
    </source>
</evidence>
<comment type="similarity">
    <text evidence="2">Belongs to the peptidase S9A family.</text>
</comment>
<dbReference type="PANTHER" id="PTHR42881">
    <property type="entry name" value="PROLYL ENDOPEPTIDASE"/>
    <property type="match status" value="1"/>
</dbReference>
<dbReference type="Pfam" id="PF02897">
    <property type="entry name" value="Peptidase_S9_N"/>
    <property type="match status" value="1"/>
</dbReference>
<protein>
    <recommendedName>
        <fullName evidence="3">prolyl oligopeptidase</fullName>
        <ecNumber evidence="3">3.4.21.26</ecNumber>
    </recommendedName>
</protein>
<evidence type="ECO:0000256" key="3">
    <source>
        <dbReference type="ARBA" id="ARBA00011897"/>
    </source>
</evidence>
<evidence type="ECO:0000256" key="1">
    <source>
        <dbReference type="ARBA" id="ARBA00001070"/>
    </source>
</evidence>
<organism evidence="9 10">
    <name type="scientific">Marinactinospora rubrisoli</name>
    <dbReference type="NCBI Taxonomy" id="2715399"/>
    <lineage>
        <taxon>Bacteria</taxon>
        <taxon>Bacillati</taxon>
        <taxon>Actinomycetota</taxon>
        <taxon>Actinomycetes</taxon>
        <taxon>Streptosporangiales</taxon>
        <taxon>Nocardiopsidaceae</taxon>
        <taxon>Marinactinospora</taxon>
    </lineage>
</organism>
<dbReference type="InterPro" id="IPR001375">
    <property type="entry name" value="Peptidase_S9_cat"/>
</dbReference>
<keyword evidence="6" id="KW-0720">Serine protease</keyword>
<evidence type="ECO:0000313" key="9">
    <source>
        <dbReference type="EMBL" id="MFC7328772.1"/>
    </source>
</evidence>
<dbReference type="InterPro" id="IPR023302">
    <property type="entry name" value="Pept_S9A_N"/>
</dbReference>
<evidence type="ECO:0000259" key="7">
    <source>
        <dbReference type="Pfam" id="PF00326"/>
    </source>
</evidence>
<gene>
    <name evidence="9" type="ORF">ACFQRF_13560</name>
</gene>
<dbReference type="InterPro" id="IPR002471">
    <property type="entry name" value="Pept_S9_AS"/>
</dbReference>
<evidence type="ECO:0000313" key="10">
    <source>
        <dbReference type="Proteomes" id="UP001596540"/>
    </source>
</evidence>
<evidence type="ECO:0000256" key="2">
    <source>
        <dbReference type="ARBA" id="ARBA00005228"/>
    </source>
</evidence>
<proteinExistence type="inferred from homology"/>
<dbReference type="Gene3D" id="2.130.10.120">
    <property type="entry name" value="Prolyl oligopeptidase, N-terminal domain"/>
    <property type="match status" value="1"/>
</dbReference>
<dbReference type="InterPro" id="IPR051167">
    <property type="entry name" value="Prolyl_oligopep/macrocyclase"/>
</dbReference>
<dbReference type="PRINTS" id="PR00862">
    <property type="entry name" value="PROLIGOPTASE"/>
</dbReference>
<keyword evidence="4" id="KW-0645">Protease</keyword>
<dbReference type="Gene3D" id="3.40.50.1820">
    <property type="entry name" value="alpha/beta hydrolase"/>
    <property type="match status" value="1"/>
</dbReference>
<evidence type="ECO:0000256" key="6">
    <source>
        <dbReference type="ARBA" id="ARBA00022825"/>
    </source>
</evidence>
<dbReference type="SUPFAM" id="SSF53474">
    <property type="entry name" value="alpha/beta-Hydrolases"/>
    <property type="match status" value="1"/>
</dbReference>
<keyword evidence="10" id="KW-1185">Reference proteome</keyword>
<evidence type="ECO:0000259" key="8">
    <source>
        <dbReference type="Pfam" id="PF02897"/>
    </source>
</evidence>
<dbReference type="PANTHER" id="PTHR42881:SF2">
    <property type="entry name" value="PROLYL ENDOPEPTIDASE"/>
    <property type="match status" value="1"/>
</dbReference>